<protein>
    <submittedName>
        <fullName evidence="1">Uncharacterized protein</fullName>
    </submittedName>
</protein>
<dbReference type="Proteomes" id="UP000471633">
    <property type="component" value="Unassembled WGS sequence"/>
</dbReference>
<dbReference type="GO" id="GO:0005509">
    <property type="term" value="F:calcium ion binding"/>
    <property type="evidence" value="ECO:0007669"/>
    <property type="project" value="InterPro"/>
</dbReference>
<name>A0A6A5DIY4_SCHHA</name>
<dbReference type="Pfam" id="PF13499">
    <property type="entry name" value="EF-hand_7"/>
    <property type="match status" value="2"/>
</dbReference>
<evidence type="ECO:0000313" key="1">
    <source>
        <dbReference type="EMBL" id="KAH9590550.1"/>
    </source>
</evidence>
<proteinExistence type="predicted"/>
<keyword evidence="2" id="KW-1185">Reference proteome</keyword>
<dbReference type="GeneID" id="24593303"/>
<evidence type="ECO:0000313" key="2">
    <source>
        <dbReference type="Proteomes" id="UP000471633"/>
    </source>
</evidence>
<dbReference type="InterPro" id="IPR011992">
    <property type="entry name" value="EF-hand-dom_pair"/>
</dbReference>
<dbReference type="SMART" id="SM00054">
    <property type="entry name" value="EFh"/>
    <property type="match status" value="3"/>
</dbReference>
<reference evidence="1" key="3">
    <citation type="submission" date="2021-06" db="EMBL/GenBank/DDBJ databases">
        <title>Chromosome-level genome assembly for S. haematobium.</title>
        <authorList>
            <person name="Stroehlein A.J."/>
        </authorList>
    </citation>
    <scope>NUCLEOTIDE SEQUENCE</scope>
</reference>
<dbReference type="PANTHER" id="PTHR23050">
    <property type="entry name" value="CALCIUM BINDING PROTEIN"/>
    <property type="match status" value="1"/>
</dbReference>
<accession>A0A6A5DIY4</accession>
<dbReference type="CTD" id="24593303"/>
<dbReference type="RefSeq" id="XP_012797292.2">
    <property type="nucleotide sequence ID" value="XM_012941838.3"/>
</dbReference>
<reference evidence="1" key="4">
    <citation type="journal article" date="2022" name="PLoS Pathog.">
        <title>Chromosome-level genome of Schistosoma haematobium underpins genome-wide explorations of molecular variation.</title>
        <authorList>
            <person name="Stroehlein A.J."/>
            <person name="Korhonen P.K."/>
            <person name="Lee V.V."/>
            <person name="Ralph S.A."/>
            <person name="Mentink-Kane M."/>
            <person name="You H."/>
            <person name="McManus D.P."/>
            <person name="Tchuente L.T."/>
            <person name="Stothard J.R."/>
            <person name="Kaur P."/>
            <person name="Dudchenko O."/>
            <person name="Aiden E.L."/>
            <person name="Yang B."/>
            <person name="Yang H."/>
            <person name="Emery A.M."/>
            <person name="Webster B.L."/>
            <person name="Brindley P.J."/>
            <person name="Rollinson D."/>
            <person name="Chang B.C.H."/>
            <person name="Gasser R.B."/>
            <person name="Young N.D."/>
        </authorList>
    </citation>
    <scope>NUCLEOTIDE SEQUENCE</scope>
</reference>
<dbReference type="CDD" id="cd00051">
    <property type="entry name" value="EFh"/>
    <property type="match status" value="1"/>
</dbReference>
<dbReference type="SUPFAM" id="SSF47473">
    <property type="entry name" value="EF-hand"/>
    <property type="match status" value="1"/>
</dbReference>
<dbReference type="InterPro" id="IPR002048">
    <property type="entry name" value="EF_hand_dom"/>
</dbReference>
<dbReference type="InterPro" id="IPR018247">
    <property type="entry name" value="EF_Hand_1_Ca_BS"/>
</dbReference>
<dbReference type="PROSITE" id="PS50222">
    <property type="entry name" value="EF_HAND_2"/>
    <property type="match status" value="3"/>
</dbReference>
<gene>
    <name evidence="1" type="ORF">MS3_00010342</name>
</gene>
<reference evidence="1" key="1">
    <citation type="journal article" date="2012" name="Nat. Genet.">
        <title>Whole-genome sequence of Schistosoma haematobium.</title>
        <authorList>
            <person name="Young N.D."/>
            <person name="Jex A.R."/>
            <person name="Li B."/>
            <person name="Liu S."/>
            <person name="Yang L."/>
            <person name="Xiong Z."/>
            <person name="Li Y."/>
            <person name="Cantacessi C."/>
            <person name="Hall R.S."/>
            <person name="Xu X."/>
            <person name="Chen F."/>
            <person name="Wu X."/>
            <person name="Zerlotini A."/>
            <person name="Oliveira G."/>
            <person name="Hofmann A."/>
            <person name="Zhang G."/>
            <person name="Fang X."/>
            <person name="Kang Y."/>
            <person name="Campbell B.E."/>
            <person name="Loukas A."/>
            <person name="Ranganathan S."/>
            <person name="Rollinson D."/>
            <person name="Rinaldi G."/>
            <person name="Brindley P.J."/>
            <person name="Yang H."/>
            <person name="Wang J."/>
            <person name="Wang J."/>
            <person name="Gasser R.B."/>
        </authorList>
    </citation>
    <scope>NUCLEOTIDE SEQUENCE</scope>
</reference>
<reference evidence="1" key="2">
    <citation type="journal article" date="2019" name="Gigascience">
        <title>High-quality Schistosoma haematobium genome achieved by single-molecule and long-range sequencing.</title>
        <authorList>
            <person name="Stroehlein A.J."/>
            <person name="Korhonen P.K."/>
            <person name="Chong T.M."/>
            <person name="Lim Y.L."/>
            <person name="Chan K.G."/>
            <person name="Webster B."/>
            <person name="Rollinson D."/>
            <person name="Brindley P.J."/>
            <person name="Gasser R.B."/>
            <person name="Young N.D."/>
        </authorList>
    </citation>
    <scope>NUCLEOTIDE SEQUENCE</scope>
</reference>
<dbReference type="InterPro" id="IPR050145">
    <property type="entry name" value="Centrin_CML-like"/>
</dbReference>
<dbReference type="PROSITE" id="PS00018">
    <property type="entry name" value="EF_HAND_1"/>
    <property type="match status" value="2"/>
</dbReference>
<organism evidence="1 2">
    <name type="scientific">Schistosoma haematobium</name>
    <name type="common">Blood fluke</name>
    <dbReference type="NCBI Taxonomy" id="6185"/>
    <lineage>
        <taxon>Eukaryota</taxon>
        <taxon>Metazoa</taxon>
        <taxon>Spiralia</taxon>
        <taxon>Lophotrochozoa</taxon>
        <taxon>Platyhelminthes</taxon>
        <taxon>Trematoda</taxon>
        <taxon>Digenea</taxon>
        <taxon>Strigeidida</taxon>
        <taxon>Schistosomatoidea</taxon>
        <taxon>Schistosomatidae</taxon>
        <taxon>Schistosoma</taxon>
    </lineage>
</organism>
<dbReference type="EMBL" id="AMPZ03000002">
    <property type="protein sequence ID" value="KAH9590550.1"/>
    <property type="molecule type" value="Genomic_DNA"/>
</dbReference>
<dbReference type="Gene3D" id="1.10.238.10">
    <property type="entry name" value="EF-hand"/>
    <property type="match status" value="2"/>
</dbReference>
<dbReference type="KEGG" id="shx:MS3_00010342"/>
<dbReference type="FunFam" id="1.10.238.10:FF:000003">
    <property type="entry name" value="Calmodulin A"/>
    <property type="match status" value="1"/>
</dbReference>
<comment type="caution">
    <text evidence="1">The sequence shown here is derived from an EMBL/GenBank/DDBJ whole genome shotgun (WGS) entry which is preliminary data.</text>
</comment>
<sequence length="137" mass="16556">MEELEVKEMFCMIDKKQRGRITCKQLRKFLRRHDAKFSKKSVRNYVKSIDSDGDDKREQEIRTMFDHMDKNHNGYVTAKELRYYLKVHDARVTNKEVKDFIRKIDESGDGQLSLHEFMKAFSPQRRSCTTEFRTIRR</sequence>
<dbReference type="AlphaFoldDB" id="A0A6A5DIY4"/>